<gene>
    <name evidence="1" type="ORF">J1F30_10195</name>
</gene>
<keyword evidence="2" id="KW-1185">Reference proteome</keyword>
<evidence type="ECO:0008006" key="3">
    <source>
        <dbReference type="Google" id="ProtNLM"/>
    </source>
</evidence>
<evidence type="ECO:0000313" key="1">
    <source>
        <dbReference type="EMBL" id="MBO0624708.1"/>
    </source>
</evidence>
<comment type="caution">
    <text evidence="1">The sequence shown here is derived from an EMBL/GenBank/DDBJ whole genome shotgun (WGS) entry which is preliminary data.</text>
</comment>
<evidence type="ECO:0000313" key="2">
    <source>
        <dbReference type="Proteomes" id="UP000664299"/>
    </source>
</evidence>
<organism evidence="1 2">
    <name type="scientific">Bifidobacterium asteroides</name>
    <dbReference type="NCBI Taxonomy" id="1684"/>
    <lineage>
        <taxon>Bacteria</taxon>
        <taxon>Bacillati</taxon>
        <taxon>Actinomycetota</taxon>
        <taxon>Actinomycetes</taxon>
        <taxon>Bifidobacteriales</taxon>
        <taxon>Bifidobacteriaceae</taxon>
        <taxon>Bifidobacterium</taxon>
    </lineage>
</organism>
<reference evidence="1" key="1">
    <citation type="submission" date="2021-03" db="EMBL/GenBank/DDBJ databases">
        <title>Genome sequence of Bifidobacterium asteroides strain wkB204 isolated from a honey bee gut.</title>
        <authorList>
            <person name="Motta E.V.S."/>
            <person name="Kwong W.K."/>
            <person name="Moran N.A."/>
        </authorList>
    </citation>
    <scope>NUCLEOTIDE SEQUENCE</scope>
    <source>
        <strain evidence="1">WkB204</strain>
    </source>
</reference>
<dbReference type="Proteomes" id="UP000664299">
    <property type="component" value="Unassembled WGS sequence"/>
</dbReference>
<dbReference type="EMBL" id="JAFMNU010000236">
    <property type="protein sequence ID" value="MBO0624708.1"/>
    <property type="molecule type" value="Genomic_DNA"/>
</dbReference>
<proteinExistence type="predicted"/>
<name>A0ABS3IWG6_9BIFI</name>
<sequence length="74" mass="8519">MDTYRIANAFQQAAVSGHYEQCRNIITNFAHVYREDYQSVLIMVSVMLMDPAGFTAEEYKRIKEAIRKAGNIND</sequence>
<protein>
    <recommendedName>
        <fullName evidence="3">Phage protein</fullName>
    </recommendedName>
</protein>
<accession>A0ABS3IWG6</accession>